<accession>A0ABQ8I8N8</accession>
<evidence type="ECO:0008006" key="5">
    <source>
        <dbReference type="Google" id="ProtNLM"/>
    </source>
</evidence>
<keyword evidence="4" id="KW-1185">Reference proteome</keyword>
<evidence type="ECO:0000313" key="3">
    <source>
        <dbReference type="EMBL" id="KAH7573007.1"/>
    </source>
</evidence>
<proteinExistence type="inferred from homology"/>
<dbReference type="InterPro" id="IPR050317">
    <property type="entry name" value="Plant_Fungal_Acyltransferase"/>
</dbReference>
<organism evidence="3 4">
    <name type="scientific">Xanthoceras sorbifolium</name>
    <dbReference type="NCBI Taxonomy" id="99658"/>
    <lineage>
        <taxon>Eukaryota</taxon>
        <taxon>Viridiplantae</taxon>
        <taxon>Streptophyta</taxon>
        <taxon>Embryophyta</taxon>
        <taxon>Tracheophyta</taxon>
        <taxon>Spermatophyta</taxon>
        <taxon>Magnoliopsida</taxon>
        <taxon>eudicotyledons</taxon>
        <taxon>Gunneridae</taxon>
        <taxon>Pentapetalae</taxon>
        <taxon>rosids</taxon>
        <taxon>malvids</taxon>
        <taxon>Sapindales</taxon>
        <taxon>Sapindaceae</taxon>
        <taxon>Xanthoceroideae</taxon>
        <taxon>Xanthoceras</taxon>
    </lineage>
</organism>
<dbReference type="InterPro" id="IPR023213">
    <property type="entry name" value="CAT-like_dom_sf"/>
</dbReference>
<comment type="caution">
    <text evidence="3">The sequence shown here is derived from an EMBL/GenBank/DDBJ whole genome shotgun (WGS) entry which is preliminary data.</text>
</comment>
<reference evidence="3 4" key="1">
    <citation type="submission" date="2021-02" db="EMBL/GenBank/DDBJ databases">
        <title>Plant Genome Project.</title>
        <authorList>
            <person name="Zhang R.-G."/>
        </authorList>
    </citation>
    <scope>NUCLEOTIDE SEQUENCE [LARGE SCALE GENOMIC DNA]</scope>
    <source>
        <tissue evidence="3">Leaves</tissue>
    </source>
</reference>
<name>A0ABQ8I8N8_9ROSI</name>
<dbReference type="Proteomes" id="UP000827721">
    <property type="component" value="Unassembled WGS sequence"/>
</dbReference>
<dbReference type="PANTHER" id="PTHR31642:SF115">
    <property type="entry name" value="PROTEIN ECERIFERUM 26-LIKE"/>
    <property type="match status" value="1"/>
</dbReference>
<feature type="region of interest" description="Disordered" evidence="2">
    <location>
        <begin position="190"/>
        <end position="210"/>
    </location>
</feature>
<comment type="similarity">
    <text evidence="1">Belongs to the plant acyltransferase family.</text>
</comment>
<gene>
    <name evidence="3" type="ORF">JRO89_XS03G0050300</name>
</gene>
<feature type="compositionally biased region" description="Pro residues" evidence="2">
    <location>
        <begin position="190"/>
        <end position="201"/>
    </location>
</feature>
<evidence type="ECO:0000256" key="2">
    <source>
        <dbReference type="SAM" id="MobiDB-lite"/>
    </source>
</evidence>
<evidence type="ECO:0000313" key="4">
    <source>
        <dbReference type="Proteomes" id="UP000827721"/>
    </source>
</evidence>
<sequence length="439" mass="48480">MVSAKEDKSLIRNIRLSSVGPGNATGSDVIHEPSGMDLAMKLHYLIGVYLFKKHAVEGFSTKVIKESMFYLLNEYYVTCGRFRRPDSGRPYMKCNDCGVRFVEAECEKTVDEWVEMRDYSLNKHLVYHLPIGPELSFSPSVYLQITRFKCGGMSLGLSWAHVLGDAQSACNFVNTWGQVISKIQSHGPPYLPRPIPPPSPTEKPESQLAHAKTEYPLSIHRVDPVGDHWVTANNFEMDTLSFHLTAAQITHLQSKHDQAIPVFEFLAAVIWKCIAKIRDAAEAESTKIVTLCKTDPDNPRTGKLSNSQIVSTVEADFSISNADLEKLAKLLAEEGIDERGQIERAVEDDGGASDYVVYGGNLTFVNLEEVDSYGVEVNGNKAELVWCGIEGVADKGAVVVTEDSGGKGRLVTVILPEHEVVKLKPELKNNGLLLDTDID</sequence>
<dbReference type="PANTHER" id="PTHR31642">
    <property type="entry name" value="TRICHOTHECENE 3-O-ACETYLTRANSFERASE"/>
    <property type="match status" value="1"/>
</dbReference>
<evidence type="ECO:0000256" key="1">
    <source>
        <dbReference type="ARBA" id="ARBA00009861"/>
    </source>
</evidence>
<dbReference type="Pfam" id="PF02458">
    <property type="entry name" value="Transferase"/>
    <property type="match status" value="1"/>
</dbReference>
<protein>
    <recommendedName>
        <fullName evidence="5">Protein ECERIFERUM 26-like</fullName>
    </recommendedName>
</protein>
<dbReference type="Gene3D" id="3.30.559.10">
    <property type="entry name" value="Chloramphenicol acetyltransferase-like domain"/>
    <property type="match status" value="2"/>
</dbReference>
<dbReference type="EMBL" id="JAFEMO010000003">
    <property type="protein sequence ID" value="KAH7573007.1"/>
    <property type="molecule type" value="Genomic_DNA"/>
</dbReference>